<organism evidence="1 2">
    <name type="scientific">Sporosarcina globispora</name>
    <name type="common">Bacillus globisporus</name>
    <dbReference type="NCBI Taxonomy" id="1459"/>
    <lineage>
        <taxon>Bacteria</taxon>
        <taxon>Bacillati</taxon>
        <taxon>Bacillota</taxon>
        <taxon>Bacilli</taxon>
        <taxon>Bacillales</taxon>
        <taxon>Caryophanaceae</taxon>
        <taxon>Sporosarcina</taxon>
    </lineage>
</organism>
<sequence length="81" mass="9630">MKILADNGFYEVEYDKKHYDQLEFVVRIDQICDITYVTMKNTLTGEVYTFEADKIKRFRKLMKFMPSVKENLVADNSSYSL</sequence>
<dbReference type="RefSeq" id="WP_053435810.1">
    <property type="nucleotide sequence ID" value="NZ_LGUF01000007.1"/>
</dbReference>
<reference evidence="2" key="1">
    <citation type="submission" date="2015-07" db="EMBL/GenBank/DDBJ databases">
        <title>Fjat-10036 dsm4.</title>
        <authorList>
            <person name="Liu B."/>
            <person name="Wang J."/>
            <person name="Zhu Y."/>
            <person name="Liu G."/>
            <person name="Chen Q."/>
            <person name="Chen Z."/>
            <person name="Lan J."/>
            <person name="Che J."/>
            <person name="Ge C."/>
            <person name="Shi H."/>
            <person name="Pan Z."/>
            <person name="Liu X."/>
        </authorList>
    </citation>
    <scope>NUCLEOTIDE SEQUENCE [LARGE SCALE GENOMIC DNA]</scope>
    <source>
        <strain evidence="2">DSM 4</strain>
    </source>
</reference>
<dbReference type="PATRIC" id="fig|1459.3.peg.3843"/>
<dbReference type="EMBL" id="LGUF01000007">
    <property type="protein sequence ID" value="KON88435.1"/>
    <property type="molecule type" value="Genomic_DNA"/>
</dbReference>
<dbReference type="OrthoDB" id="2926484at2"/>
<proteinExistence type="predicted"/>
<dbReference type="Proteomes" id="UP000037109">
    <property type="component" value="Unassembled WGS sequence"/>
</dbReference>
<protein>
    <submittedName>
        <fullName evidence="1">Uncharacterized protein</fullName>
    </submittedName>
</protein>
<dbReference type="AlphaFoldDB" id="A0A0M0GET8"/>
<evidence type="ECO:0000313" key="2">
    <source>
        <dbReference type="Proteomes" id="UP000037109"/>
    </source>
</evidence>
<comment type="caution">
    <text evidence="1">The sequence shown here is derived from an EMBL/GenBank/DDBJ whole genome shotgun (WGS) entry which is preliminary data.</text>
</comment>
<evidence type="ECO:0000313" key="1">
    <source>
        <dbReference type="EMBL" id="KON88435.1"/>
    </source>
</evidence>
<keyword evidence="2" id="KW-1185">Reference proteome</keyword>
<gene>
    <name evidence="1" type="ORF">AF332_17540</name>
</gene>
<dbReference type="STRING" id="1459.AF332_17540"/>
<name>A0A0M0GET8_SPOGL</name>
<accession>A0A0M0GET8</accession>